<evidence type="ECO:0000256" key="1">
    <source>
        <dbReference type="SAM" id="MobiDB-lite"/>
    </source>
</evidence>
<reference evidence="3 4" key="1">
    <citation type="submission" date="2020-08" db="EMBL/GenBank/DDBJ databases">
        <title>Sequencing the genomes of 1000 actinobacteria strains.</title>
        <authorList>
            <person name="Klenk H.-P."/>
        </authorList>
    </citation>
    <scope>NUCLEOTIDE SEQUENCE [LARGE SCALE GENOMIC DNA]</scope>
    <source>
        <strain evidence="3 4">DSM 44551</strain>
    </source>
</reference>
<proteinExistence type="predicted"/>
<feature type="region of interest" description="Disordered" evidence="1">
    <location>
        <begin position="25"/>
        <end position="108"/>
    </location>
</feature>
<protein>
    <submittedName>
        <fullName evidence="3">Uncharacterized protein</fullName>
    </submittedName>
</protein>
<comment type="caution">
    <text evidence="3">The sequence shown here is derived from an EMBL/GenBank/DDBJ whole genome shotgun (WGS) entry which is preliminary data.</text>
</comment>
<dbReference type="Proteomes" id="UP000572635">
    <property type="component" value="Unassembled WGS sequence"/>
</dbReference>
<organism evidence="3 4">
    <name type="scientific">Nocardiopsis composta</name>
    <dbReference type="NCBI Taxonomy" id="157465"/>
    <lineage>
        <taxon>Bacteria</taxon>
        <taxon>Bacillati</taxon>
        <taxon>Actinomycetota</taxon>
        <taxon>Actinomycetes</taxon>
        <taxon>Streptosporangiales</taxon>
        <taxon>Nocardiopsidaceae</taxon>
        <taxon>Nocardiopsis</taxon>
    </lineage>
</organism>
<feature type="compositionally biased region" description="Low complexity" evidence="1">
    <location>
        <begin position="31"/>
        <end position="58"/>
    </location>
</feature>
<gene>
    <name evidence="3" type="ORF">HDA36_003492</name>
</gene>
<keyword evidence="2" id="KW-0732">Signal</keyword>
<dbReference type="EMBL" id="JACHDB010000001">
    <property type="protein sequence ID" value="MBB5433408.1"/>
    <property type="molecule type" value="Genomic_DNA"/>
</dbReference>
<sequence length="182" mass="18413">MQPSPKDGLKLVLPLLVLCTAAACGNSGAEPDSAAGQASPDASPSASASPSVSPSASPSPEPSTEDAAQSGAPEENPAASPETPEEQEADDPHPLAGRWEGPMFDSGQGILDIEVNGFVSMQQGDFRCNGNADPAGDGSFVITFTECIVPLPAATATLSADGTTLTTEAEGETDEWRLVEGD</sequence>
<dbReference type="AlphaFoldDB" id="A0A7W8QMZ2"/>
<feature type="signal peptide" evidence="2">
    <location>
        <begin position="1"/>
        <end position="29"/>
    </location>
</feature>
<keyword evidence="4" id="KW-1185">Reference proteome</keyword>
<dbReference type="RefSeq" id="WP_184393126.1">
    <property type="nucleotide sequence ID" value="NZ_BAAAJD010000113.1"/>
</dbReference>
<feature type="chain" id="PRO_5038822367" evidence="2">
    <location>
        <begin position="30"/>
        <end position="182"/>
    </location>
</feature>
<name>A0A7W8QMZ2_9ACTN</name>
<accession>A0A7W8QMZ2</accession>
<evidence type="ECO:0000313" key="4">
    <source>
        <dbReference type="Proteomes" id="UP000572635"/>
    </source>
</evidence>
<dbReference type="PROSITE" id="PS51257">
    <property type="entry name" value="PROKAR_LIPOPROTEIN"/>
    <property type="match status" value="1"/>
</dbReference>
<evidence type="ECO:0000256" key="2">
    <source>
        <dbReference type="SAM" id="SignalP"/>
    </source>
</evidence>
<evidence type="ECO:0000313" key="3">
    <source>
        <dbReference type="EMBL" id="MBB5433408.1"/>
    </source>
</evidence>